<evidence type="ECO:0000313" key="2">
    <source>
        <dbReference type="Proteomes" id="UP000784294"/>
    </source>
</evidence>
<reference evidence="1" key="1">
    <citation type="submission" date="2018-11" db="EMBL/GenBank/DDBJ databases">
        <authorList>
            <consortium name="Pathogen Informatics"/>
        </authorList>
    </citation>
    <scope>NUCLEOTIDE SEQUENCE</scope>
</reference>
<dbReference type="EMBL" id="CAAALY010086823">
    <property type="protein sequence ID" value="VEL27372.1"/>
    <property type="molecule type" value="Genomic_DNA"/>
</dbReference>
<organism evidence="1 2">
    <name type="scientific">Protopolystoma xenopodis</name>
    <dbReference type="NCBI Taxonomy" id="117903"/>
    <lineage>
        <taxon>Eukaryota</taxon>
        <taxon>Metazoa</taxon>
        <taxon>Spiralia</taxon>
        <taxon>Lophotrochozoa</taxon>
        <taxon>Platyhelminthes</taxon>
        <taxon>Monogenea</taxon>
        <taxon>Polyopisthocotylea</taxon>
        <taxon>Polystomatidea</taxon>
        <taxon>Polystomatidae</taxon>
        <taxon>Protopolystoma</taxon>
    </lineage>
</organism>
<keyword evidence="2" id="KW-1185">Reference proteome</keyword>
<dbReference type="AlphaFoldDB" id="A0A448X3T9"/>
<protein>
    <submittedName>
        <fullName evidence="1">Uncharacterized protein</fullName>
    </submittedName>
</protein>
<dbReference type="Proteomes" id="UP000784294">
    <property type="component" value="Unassembled WGS sequence"/>
</dbReference>
<evidence type="ECO:0000313" key="1">
    <source>
        <dbReference type="EMBL" id="VEL27372.1"/>
    </source>
</evidence>
<comment type="caution">
    <text evidence="1">The sequence shown here is derived from an EMBL/GenBank/DDBJ whole genome shotgun (WGS) entry which is preliminary data.</text>
</comment>
<sequence>MLETISGPWSLFEGLFYESVEGGLVTWSSPHSKSVQLHVPRNLSDAASSVGPRGQEEMTVVSATHSASWPWTRRLDDCRQRVSGPVTTKSVMSTLPASLSTCQAAHNYRFVSYTHGMGHFLPVSITPVRATESAGQITRQPREYNQSIRTRRHFNFSLASHRIASPLVPAFGLAFLPASASSILIFPSIPTALLPTPNLRFCGFVKSCEPIGFNLADTRHSLPPCHLTASFPSVP</sequence>
<feature type="non-terminal residue" evidence="1">
    <location>
        <position position="235"/>
    </location>
</feature>
<name>A0A448X3T9_9PLAT</name>
<gene>
    <name evidence="1" type="ORF">PXEA_LOCUS20812</name>
</gene>
<proteinExistence type="predicted"/>
<accession>A0A448X3T9</accession>